<dbReference type="Pfam" id="PF00535">
    <property type="entry name" value="Glycos_transf_2"/>
    <property type="match status" value="1"/>
</dbReference>
<proteinExistence type="predicted"/>
<dbReference type="Proteomes" id="UP001430804">
    <property type="component" value="Unassembled WGS sequence"/>
</dbReference>
<accession>A0ABS6WPD3</accession>
<evidence type="ECO:0000313" key="2">
    <source>
        <dbReference type="EMBL" id="MBW3097257.1"/>
    </source>
</evidence>
<reference evidence="2" key="1">
    <citation type="submission" date="2021-07" db="EMBL/GenBank/DDBJ databases">
        <title>Pseudohoeflea marina sp. nov. a polyhydroxyalcanoate-producing bacterium.</title>
        <authorList>
            <person name="Zheng W."/>
            <person name="Yu S."/>
            <person name="Huang Y."/>
        </authorList>
    </citation>
    <scope>NUCLEOTIDE SEQUENCE</scope>
    <source>
        <strain evidence="2">DP4N28-3</strain>
    </source>
</reference>
<keyword evidence="3" id="KW-1185">Reference proteome</keyword>
<dbReference type="EC" id="2.4.-.-" evidence="2"/>
<name>A0ABS6WPD3_9HYPH</name>
<dbReference type="RefSeq" id="WP_219201185.1">
    <property type="nucleotide sequence ID" value="NZ_JAHWQX010000002.1"/>
</dbReference>
<evidence type="ECO:0000313" key="3">
    <source>
        <dbReference type="Proteomes" id="UP001430804"/>
    </source>
</evidence>
<organism evidence="2 3">
    <name type="scientific">Pseudohoeflea coraliihabitans</name>
    <dbReference type="NCBI Taxonomy" id="2860393"/>
    <lineage>
        <taxon>Bacteria</taxon>
        <taxon>Pseudomonadati</taxon>
        <taxon>Pseudomonadota</taxon>
        <taxon>Alphaproteobacteria</taxon>
        <taxon>Hyphomicrobiales</taxon>
        <taxon>Rhizobiaceae</taxon>
        <taxon>Pseudohoeflea</taxon>
    </lineage>
</organism>
<comment type="caution">
    <text evidence="2">The sequence shown here is derived from an EMBL/GenBank/DDBJ whole genome shotgun (WGS) entry which is preliminary data.</text>
</comment>
<keyword evidence="2" id="KW-0328">Glycosyltransferase</keyword>
<dbReference type="EMBL" id="JAHWQX010000002">
    <property type="protein sequence ID" value="MBW3097257.1"/>
    <property type="molecule type" value="Genomic_DNA"/>
</dbReference>
<feature type="domain" description="Glycosyltransferase 2-like" evidence="1">
    <location>
        <begin position="455"/>
        <end position="583"/>
    </location>
</feature>
<gene>
    <name evidence="2" type="ORF">KY465_08190</name>
</gene>
<protein>
    <submittedName>
        <fullName evidence="2">Glycosyltransferase</fullName>
        <ecNumber evidence="2">2.4.-.-</ecNumber>
    </submittedName>
</protein>
<evidence type="ECO:0000259" key="1">
    <source>
        <dbReference type="Pfam" id="PF00535"/>
    </source>
</evidence>
<keyword evidence="2" id="KW-0808">Transferase</keyword>
<sequence length="754" mass="82839">MKKVLIADFDMFTTIGGGQTFYARVIRFCPDISFTYFSRGPDLEKKNAGELPGNAHPVFIDETFSIDPFAVALSEIPYAAYFETFALRMAAAVKGRHFDVIDVPSYVPVGGCIDQALPLFGVTRDRLVVSLLGWLSVGIGNGYNAEHHGALIAEFKRLEGEMLGAADLTYAISRQYSASESAGLHQPVIIDMHNALEPLQPPPPLEAPPTDLPDIWYVGRLDRNKGPDLFVDIVAEVPRHLYGKCYVSGPDAEMGGDLGAWSDLLRRRAAEKGVEMSYEGALSSEDLASRAFAPTSVVIIPSRSDTFNYVALEALSGGAPVMVSEAAGACEFLREEHPDLPIMTMAPDAIPEAAETLGRFLADYPANLQTFRAALAREPWPEPERNFIADVYGHATPVEEHNPLSPDPHGATMDRPDPAEAAGATPVRQCFARLIAPSLEPSPYSELDSAEPLLTIVVPTYNRPAWLMSCLAALCAGRPRRTRVLVVDDGSAPEQRIPAIVAPYAPFVDFVSQENGGESAAVNLGLAHVRTPYTLILSDDDLVLPQWPEKGVAVLQSQEDAVAVFPDWLVIDDQGNHLEHHQLADCTPERLIADHWCLPGVGTIFRTAVAKAIGGRDVAYRFTADYEFWTRLQLQGKLLHVPEIGACWRHHQTNATHSKDVRLAREHISVIRSAIARQHEAGKPLSPELERRARAMASLCAAVIVQRSSRLRAAPHFLAAWRTDPGTVRNLPPNNRVYRDFYPRWLRALNRLGM</sequence>
<dbReference type="InterPro" id="IPR001173">
    <property type="entry name" value="Glyco_trans_2-like"/>
</dbReference>
<dbReference type="PANTHER" id="PTHR43685">
    <property type="entry name" value="GLYCOSYLTRANSFERASE"/>
    <property type="match status" value="1"/>
</dbReference>
<dbReference type="CDD" id="cd00761">
    <property type="entry name" value="Glyco_tranf_GTA_type"/>
    <property type="match status" value="1"/>
</dbReference>
<dbReference type="GO" id="GO:0016757">
    <property type="term" value="F:glycosyltransferase activity"/>
    <property type="evidence" value="ECO:0007669"/>
    <property type="project" value="UniProtKB-KW"/>
</dbReference>
<dbReference type="PANTHER" id="PTHR43685:SF11">
    <property type="entry name" value="GLYCOSYLTRANSFERASE TAGX-RELATED"/>
    <property type="match status" value="1"/>
</dbReference>
<dbReference type="Pfam" id="PF20706">
    <property type="entry name" value="GT4-conflict"/>
    <property type="match status" value="1"/>
</dbReference>
<dbReference type="InterPro" id="IPR050834">
    <property type="entry name" value="Glycosyltransf_2"/>
</dbReference>